<feature type="compositionally biased region" description="Low complexity" evidence="1">
    <location>
        <begin position="124"/>
        <end position="138"/>
    </location>
</feature>
<feature type="compositionally biased region" description="Basic and acidic residues" evidence="1">
    <location>
        <begin position="1"/>
        <end position="19"/>
    </location>
</feature>
<protein>
    <submittedName>
        <fullName evidence="3">Uncharacterized protein</fullName>
    </submittedName>
</protein>
<dbReference type="AlphaFoldDB" id="A0AAD8SWX6"/>
<organism evidence="3 4">
    <name type="scientific">Lolium multiflorum</name>
    <name type="common">Italian ryegrass</name>
    <name type="synonym">Lolium perenne subsp. multiflorum</name>
    <dbReference type="NCBI Taxonomy" id="4521"/>
    <lineage>
        <taxon>Eukaryota</taxon>
        <taxon>Viridiplantae</taxon>
        <taxon>Streptophyta</taxon>
        <taxon>Embryophyta</taxon>
        <taxon>Tracheophyta</taxon>
        <taxon>Spermatophyta</taxon>
        <taxon>Magnoliopsida</taxon>
        <taxon>Liliopsida</taxon>
        <taxon>Poales</taxon>
        <taxon>Poaceae</taxon>
        <taxon>BOP clade</taxon>
        <taxon>Pooideae</taxon>
        <taxon>Poodae</taxon>
        <taxon>Poeae</taxon>
        <taxon>Poeae Chloroplast Group 2 (Poeae type)</taxon>
        <taxon>Loliodinae</taxon>
        <taxon>Loliinae</taxon>
        <taxon>Lolium</taxon>
    </lineage>
</organism>
<keyword evidence="2" id="KW-0812">Transmembrane</keyword>
<sequence length="206" mass="21850">MRRTAAKKEWHPKQKRADDETSAGTNMVFVRPAECSTPRLHNVPDMDNSKRTNVLSPNLRAVAALIVAFVAAVGAAPGGLVIAPMAAGWALVLFILSVSVVLGAVEGCPAKGRTAWPAARRRSSSSSSSSSPCSPSSPEEVKSQEKLSSSLSSSGSPTARKRRSLSVGQGFVILGPDEGVMVLFVPLRWGEDIETKRGIIHTFDQV</sequence>
<feature type="transmembrane region" description="Helical" evidence="2">
    <location>
        <begin position="59"/>
        <end position="80"/>
    </location>
</feature>
<keyword evidence="2" id="KW-0472">Membrane</keyword>
<keyword evidence="2" id="KW-1133">Transmembrane helix</keyword>
<accession>A0AAD8SWX6</accession>
<evidence type="ECO:0000256" key="1">
    <source>
        <dbReference type="SAM" id="MobiDB-lite"/>
    </source>
</evidence>
<name>A0AAD8SWX6_LOLMU</name>
<evidence type="ECO:0000313" key="3">
    <source>
        <dbReference type="EMBL" id="KAK1665309.1"/>
    </source>
</evidence>
<feature type="transmembrane region" description="Helical" evidence="2">
    <location>
        <begin position="86"/>
        <end position="105"/>
    </location>
</feature>
<dbReference type="Proteomes" id="UP001231189">
    <property type="component" value="Unassembled WGS sequence"/>
</dbReference>
<feature type="compositionally biased region" description="Low complexity" evidence="1">
    <location>
        <begin position="147"/>
        <end position="156"/>
    </location>
</feature>
<reference evidence="3" key="1">
    <citation type="submission" date="2023-07" db="EMBL/GenBank/DDBJ databases">
        <title>A chromosome-level genome assembly of Lolium multiflorum.</title>
        <authorList>
            <person name="Chen Y."/>
            <person name="Copetti D."/>
            <person name="Kolliker R."/>
            <person name="Studer B."/>
        </authorList>
    </citation>
    <scope>NUCLEOTIDE SEQUENCE</scope>
    <source>
        <strain evidence="3">02402/16</strain>
        <tissue evidence="3">Leaf</tissue>
    </source>
</reference>
<comment type="caution">
    <text evidence="3">The sequence shown here is derived from an EMBL/GenBank/DDBJ whole genome shotgun (WGS) entry which is preliminary data.</text>
</comment>
<proteinExistence type="predicted"/>
<feature type="region of interest" description="Disordered" evidence="1">
    <location>
        <begin position="1"/>
        <end position="23"/>
    </location>
</feature>
<evidence type="ECO:0000256" key="2">
    <source>
        <dbReference type="SAM" id="Phobius"/>
    </source>
</evidence>
<keyword evidence="4" id="KW-1185">Reference proteome</keyword>
<gene>
    <name evidence="3" type="ORF">QYE76_053468</name>
</gene>
<dbReference type="EMBL" id="JAUUTY010000003">
    <property type="protein sequence ID" value="KAK1665309.1"/>
    <property type="molecule type" value="Genomic_DNA"/>
</dbReference>
<feature type="region of interest" description="Disordered" evidence="1">
    <location>
        <begin position="113"/>
        <end position="161"/>
    </location>
</feature>
<evidence type="ECO:0000313" key="4">
    <source>
        <dbReference type="Proteomes" id="UP001231189"/>
    </source>
</evidence>